<dbReference type="SFLD" id="SFLDS00019">
    <property type="entry name" value="Glutathione_Transferase_(cytos"/>
    <property type="match status" value="1"/>
</dbReference>
<dbReference type="EMBL" id="CAIJEO010000011">
    <property type="protein sequence ID" value="CAD0100089.1"/>
    <property type="molecule type" value="Genomic_DNA"/>
</dbReference>
<dbReference type="InterPro" id="IPR004045">
    <property type="entry name" value="Glutathione_S-Trfase_N"/>
</dbReference>
<dbReference type="PANTHER" id="PTHR44051">
    <property type="entry name" value="GLUTATHIONE S-TRANSFERASE-RELATED"/>
    <property type="match status" value="1"/>
</dbReference>
<reference evidence="4" key="1">
    <citation type="submission" date="2020-06" db="EMBL/GenBank/DDBJ databases">
        <authorList>
            <person name="Onetto C."/>
        </authorList>
    </citation>
    <scope>NUCLEOTIDE SEQUENCE</scope>
</reference>
<dbReference type="Pfam" id="PF13409">
    <property type="entry name" value="GST_N_2"/>
    <property type="match status" value="1"/>
</dbReference>
<dbReference type="OrthoDB" id="422574at2759"/>
<keyword evidence="5" id="KW-1185">Reference proteome</keyword>
<dbReference type="InterPro" id="IPR036249">
    <property type="entry name" value="Thioredoxin-like_sf"/>
</dbReference>
<sequence>MSLKPILVHGHAGGPNPWKVVLAMKELGLPYEHKLWDFPDLKKPEYEKLCVNGRTPTIEDPNTGITLWESGAIVEYLIEQYDKENKFTYTSTPENSTNIYSGLHFQVSGQGPYFGQRVWFNIYHDTKIDSAIERYSKEIKRVLTVLDKHLKQQGTEYLVGDKYTYADLSFIPWQMLLPFIFGEQSDAFHAEIEKELPHYWAWWQRISNRPATQEMKKEREANFNK</sequence>
<comment type="similarity">
    <text evidence="1">Belongs to the GST superfamily.</text>
</comment>
<dbReference type="SUPFAM" id="SSF47616">
    <property type="entry name" value="GST C-terminal domain-like"/>
    <property type="match status" value="1"/>
</dbReference>
<dbReference type="SUPFAM" id="SSF52833">
    <property type="entry name" value="Thioredoxin-like"/>
    <property type="match status" value="1"/>
</dbReference>
<dbReference type="InterPro" id="IPR010987">
    <property type="entry name" value="Glutathione-S-Trfase_C-like"/>
</dbReference>
<dbReference type="InterPro" id="IPR004046">
    <property type="entry name" value="GST_C"/>
</dbReference>
<protein>
    <recommendedName>
        <fullName evidence="6">Glutathione S-transferase</fullName>
    </recommendedName>
</protein>
<dbReference type="InterPro" id="IPR036282">
    <property type="entry name" value="Glutathione-S-Trfase_C_sf"/>
</dbReference>
<evidence type="ECO:0000259" key="2">
    <source>
        <dbReference type="PROSITE" id="PS50404"/>
    </source>
</evidence>
<feature type="domain" description="GST N-terminal" evidence="2">
    <location>
        <begin position="4"/>
        <end position="85"/>
    </location>
</feature>
<feature type="domain" description="GST C-terminal" evidence="3">
    <location>
        <begin position="92"/>
        <end position="225"/>
    </location>
</feature>
<dbReference type="PROSITE" id="PS50405">
    <property type="entry name" value="GST_CTER"/>
    <property type="match status" value="1"/>
</dbReference>
<gene>
    <name evidence="4" type="ORF">AWRI4233_LOCUS8914</name>
</gene>
<evidence type="ECO:0000313" key="4">
    <source>
        <dbReference type="EMBL" id="CAD0100089.1"/>
    </source>
</evidence>
<evidence type="ECO:0000259" key="3">
    <source>
        <dbReference type="PROSITE" id="PS50405"/>
    </source>
</evidence>
<dbReference type="Proteomes" id="UP000714618">
    <property type="component" value="Unassembled WGS sequence"/>
</dbReference>
<name>A0A9N8KAT7_9PEZI</name>
<dbReference type="PANTHER" id="PTHR44051:SF3">
    <property type="entry name" value="TRANSCRIPTIONAL REGULATOR URE2"/>
    <property type="match status" value="1"/>
</dbReference>
<dbReference type="Pfam" id="PF14497">
    <property type="entry name" value="GST_C_3"/>
    <property type="match status" value="1"/>
</dbReference>
<evidence type="ECO:0000256" key="1">
    <source>
        <dbReference type="ARBA" id="ARBA00007409"/>
    </source>
</evidence>
<proteinExistence type="inferred from homology"/>
<evidence type="ECO:0000313" key="5">
    <source>
        <dbReference type="Proteomes" id="UP000714618"/>
    </source>
</evidence>
<organism evidence="4 5">
    <name type="scientific">Aureobasidium mustum</name>
    <dbReference type="NCBI Taxonomy" id="2773714"/>
    <lineage>
        <taxon>Eukaryota</taxon>
        <taxon>Fungi</taxon>
        <taxon>Dikarya</taxon>
        <taxon>Ascomycota</taxon>
        <taxon>Pezizomycotina</taxon>
        <taxon>Dothideomycetes</taxon>
        <taxon>Dothideomycetidae</taxon>
        <taxon>Dothideales</taxon>
        <taxon>Saccotheciaceae</taxon>
        <taxon>Aureobasidium</taxon>
    </lineage>
</organism>
<accession>A0A9N8KAT7</accession>
<dbReference type="InterPro" id="IPR040079">
    <property type="entry name" value="Glutathione_S-Trfase"/>
</dbReference>
<comment type="caution">
    <text evidence="4">The sequence shown here is derived from an EMBL/GenBank/DDBJ whole genome shotgun (WGS) entry which is preliminary data.</text>
</comment>
<dbReference type="AlphaFoldDB" id="A0A9N8KAT7"/>
<dbReference type="SFLD" id="SFLDG00358">
    <property type="entry name" value="Main_(cytGST)"/>
    <property type="match status" value="1"/>
</dbReference>
<evidence type="ECO:0008006" key="6">
    <source>
        <dbReference type="Google" id="ProtNLM"/>
    </source>
</evidence>
<dbReference type="PROSITE" id="PS50404">
    <property type="entry name" value="GST_NTER"/>
    <property type="match status" value="1"/>
</dbReference>
<dbReference type="Gene3D" id="1.20.1050.130">
    <property type="match status" value="1"/>
</dbReference>